<organism evidence="2 3">
    <name type="scientific">Puccinia graminis f. sp. tritici</name>
    <dbReference type="NCBI Taxonomy" id="56615"/>
    <lineage>
        <taxon>Eukaryota</taxon>
        <taxon>Fungi</taxon>
        <taxon>Dikarya</taxon>
        <taxon>Basidiomycota</taxon>
        <taxon>Pucciniomycotina</taxon>
        <taxon>Pucciniomycetes</taxon>
        <taxon>Pucciniales</taxon>
        <taxon>Pucciniaceae</taxon>
        <taxon>Puccinia</taxon>
    </lineage>
</organism>
<feature type="compositionally biased region" description="Basic residues" evidence="1">
    <location>
        <begin position="1"/>
        <end position="10"/>
    </location>
</feature>
<feature type="region of interest" description="Disordered" evidence="1">
    <location>
        <begin position="33"/>
        <end position="110"/>
    </location>
</feature>
<evidence type="ECO:0000256" key="1">
    <source>
        <dbReference type="SAM" id="MobiDB-lite"/>
    </source>
</evidence>
<feature type="compositionally biased region" description="Polar residues" evidence="1">
    <location>
        <begin position="79"/>
        <end position="102"/>
    </location>
</feature>
<evidence type="ECO:0000313" key="2">
    <source>
        <dbReference type="EMBL" id="KAA1083045.1"/>
    </source>
</evidence>
<dbReference type="Proteomes" id="UP000324748">
    <property type="component" value="Unassembled WGS sequence"/>
</dbReference>
<protein>
    <submittedName>
        <fullName evidence="2">Uncharacterized protein</fullName>
    </submittedName>
</protein>
<sequence length="110" mass="12190">MNTKKNKAPNHTKPEDFGLYSSAAFNSQKRLCKDGVSAESDQDKASPKLAKHHTRLELSKEKQHRPTPTKGAGRAALNTYITLPQQSTKTSLATRISQLSTEQRSDSRLP</sequence>
<keyword evidence="3" id="KW-1185">Reference proteome</keyword>
<proteinExistence type="predicted"/>
<name>A0A5B0N1D2_PUCGR</name>
<evidence type="ECO:0000313" key="3">
    <source>
        <dbReference type="Proteomes" id="UP000324748"/>
    </source>
</evidence>
<reference evidence="2 3" key="1">
    <citation type="submission" date="2019-05" db="EMBL/GenBank/DDBJ databases">
        <title>Emergence of the Ug99 lineage of the wheat stem rust pathogen through somatic hybridization.</title>
        <authorList>
            <person name="Li F."/>
            <person name="Upadhyaya N.M."/>
            <person name="Sperschneider J."/>
            <person name="Matny O."/>
            <person name="Nguyen-Phuc H."/>
            <person name="Mago R."/>
            <person name="Raley C."/>
            <person name="Miller M.E."/>
            <person name="Silverstein K.A.T."/>
            <person name="Henningsen E."/>
            <person name="Hirsch C.D."/>
            <person name="Visser B."/>
            <person name="Pretorius Z.A."/>
            <person name="Steffenson B.J."/>
            <person name="Schwessinger B."/>
            <person name="Dodds P.N."/>
            <person name="Figueroa M."/>
        </authorList>
    </citation>
    <scope>NUCLEOTIDE SEQUENCE [LARGE SCALE GENOMIC DNA]</scope>
    <source>
        <strain evidence="2">21-0</strain>
    </source>
</reference>
<accession>A0A5B0N1D2</accession>
<dbReference type="AlphaFoldDB" id="A0A5B0N1D2"/>
<feature type="region of interest" description="Disordered" evidence="1">
    <location>
        <begin position="1"/>
        <end position="21"/>
    </location>
</feature>
<dbReference type="EMBL" id="VSWC01000119">
    <property type="protein sequence ID" value="KAA1083045.1"/>
    <property type="molecule type" value="Genomic_DNA"/>
</dbReference>
<comment type="caution">
    <text evidence="2">The sequence shown here is derived from an EMBL/GenBank/DDBJ whole genome shotgun (WGS) entry which is preliminary data.</text>
</comment>
<gene>
    <name evidence="2" type="ORF">PGT21_023854</name>
</gene>